<accession>A0ABV8ES35</accession>
<feature type="compositionally biased region" description="Basic and acidic residues" evidence="1">
    <location>
        <begin position="1"/>
        <end position="20"/>
    </location>
</feature>
<comment type="caution">
    <text evidence="2">The sequence shown here is derived from an EMBL/GenBank/DDBJ whole genome shotgun (WGS) entry which is preliminary data.</text>
</comment>
<evidence type="ECO:0000313" key="2">
    <source>
        <dbReference type="EMBL" id="MFC3979169.1"/>
    </source>
</evidence>
<name>A0ABV8ES35_9ACTN</name>
<evidence type="ECO:0000313" key="3">
    <source>
        <dbReference type="Proteomes" id="UP001595698"/>
    </source>
</evidence>
<dbReference type="RefSeq" id="WP_386187777.1">
    <property type="nucleotide sequence ID" value="NZ_JBHSBC010000002.1"/>
</dbReference>
<feature type="compositionally biased region" description="Basic and acidic residues" evidence="1">
    <location>
        <begin position="33"/>
        <end position="49"/>
    </location>
</feature>
<feature type="region of interest" description="Disordered" evidence="1">
    <location>
        <begin position="1"/>
        <end position="72"/>
    </location>
</feature>
<protein>
    <submittedName>
        <fullName evidence="2">DUF2795 domain-containing protein</fullName>
    </submittedName>
</protein>
<reference evidence="3" key="1">
    <citation type="journal article" date="2019" name="Int. J. Syst. Evol. Microbiol.">
        <title>The Global Catalogue of Microorganisms (GCM) 10K type strain sequencing project: providing services to taxonomists for standard genome sequencing and annotation.</title>
        <authorList>
            <consortium name="The Broad Institute Genomics Platform"/>
            <consortium name="The Broad Institute Genome Sequencing Center for Infectious Disease"/>
            <person name="Wu L."/>
            <person name="Ma J."/>
        </authorList>
    </citation>
    <scope>NUCLEOTIDE SEQUENCE [LARGE SCALE GENOMIC DNA]</scope>
    <source>
        <strain evidence="3">TBRC 7912</strain>
    </source>
</reference>
<gene>
    <name evidence="2" type="ORF">ACFOYY_03495</name>
</gene>
<dbReference type="InterPro" id="IPR021527">
    <property type="entry name" value="DUF2795"/>
</dbReference>
<dbReference type="Pfam" id="PF11387">
    <property type="entry name" value="DUF2795"/>
    <property type="match status" value="1"/>
</dbReference>
<organism evidence="2 3">
    <name type="scientific">Streptosporangium jomthongense</name>
    <dbReference type="NCBI Taxonomy" id="1193683"/>
    <lineage>
        <taxon>Bacteria</taxon>
        <taxon>Bacillati</taxon>
        <taxon>Actinomycetota</taxon>
        <taxon>Actinomycetes</taxon>
        <taxon>Streptosporangiales</taxon>
        <taxon>Streptosporangiaceae</taxon>
        <taxon>Streptosporangium</taxon>
    </lineage>
</organism>
<keyword evidence="3" id="KW-1185">Reference proteome</keyword>
<dbReference type="Proteomes" id="UP001595698">
    <property type="component" value="Unassembled WGS sequence"/>
</dbReference>
<dbReference type="EMBL" id="JBHSBC010000002">
    <property type="protein sequence ID" value="MFC3979169.1"/>
    <property type="molecule type" value="Genomic_DNA"/>
</dbReference>
<sequence length="138" mass="14927">MERGSTKHGPRLDDEQKHEAQGIVQGGEDSSVEEWKEPEPLDAPGERDLAPGPRPPGHEPCSPEEMTPQEVDSRSVLARWISGTHAFPADRATLLARAEAQSAPDPVLSALRALPDRTFANVEEIAETLGFGGGEQRD</sequence>
<evidence type="ECO:0000256" key="1">
    <source>
        <dbReference type="SAM" id="MobiDB-lite"/>
    </source>
</evidence>
<proteinExistence type="predicted"/>